<feature type="transmembrane region" description="Helical" evidence="1">
    <location>
        <begin position="31"/>
        <end position="49"/>
    </location>
</feature>
<evidence type="ECO:0000313" key="2">
    <source>
        <dbReference type="EMBL" id="GAA4033774.1"/>
    </source>
</evidence>
<accession>A0ABP7U060</accession>
<dbReference type="SUPFAM" id="SSF55874">
    <property type="entry name" value="ATPase domain of HSP90 chaperone/DNA topoisomerase II/histidine kinase"/>
    <property type="match status" value="1"/>
</dbReference>
<dbReference type="Proteomes" id="UP001501747">
    <property type="component" value="Unassembled WGS sequence"/>
</dbReference>
<feature type="transmembrane region" description="Helical" evidence="1">
    <location>
        <begin position="131"/>
        <end position="149"/>
    </location>
</feature>
<comment type="caution">
    <text evidence="2">The sequence shown here is derived from an EMBL/GenBank/DDBJ whole genome shotgun (WGS) entry which is preliminary data.</text>
</comment>
<sequence length="767" mass="81425">MTFALNSFSRSAGAASSTGTYADVLGKGTTLAVGFRHALCLLIGAVWLAFPPRPFPVLIATVALMVWSAVRLRDRRAGPGWVTADLLVVAAYLAVPANMAASASAIGGTTQLKLAYAMVISFGIEQSVRRSAASLAVVLVALFVGFRNVPGLDVGTFMGTFNVQYLFVLWAMSVGARQVVLRAANGVDVLREALARTQMLATVSGARRRYEREQMALMHDTAACTLLMVSTGGVADERALAAQARRDLAALEAGVPVFDDSADDGVDLVVLLAGIASDCRTPLTLVGLGSLRVRQAVAWAVTSAVREALTNVDRHARARSVVVEIRDHSVLVIDDGIGLGRREAGAGRHGIRRSIVGRMHGVGGSASVTGVLGGGTRVELTWTSSSGAGEADEGTGTSRIASGIERLELKLALVLGGIAIVDVVMQSSRVWSEPAPTPPVWAHVALTAVVVACALTAMFAARRRRRTTVGLMVVAVSVSVLLCLLLPTKEMLGVENWSVGAAGWTIIALGSREPRSVTMTALGGWWLLVCATTLTRAPNADTVALLGHVTSTILGVQVLIMLLVATVHQIALVAAERDRERRTIELAMAVDRVLKQECQRRYRDQLRSVVPILRGLAEGTMSPKSPTVVGVARVEYGRLRRLFDHADRMDHWLLADLSAEMDDAEARDVRVTAEAASGLPNISDEARAYVRAAVAPLLATSATKARIVLTTESGQLVVSVVCDATEVPLRENELGGGVESELVVDEESETVWLRLRCPSTDVEGARR</sequence>
<organism evidence="2 3">
    <name type="scientific">Allokutzneria multivorans</name>
    <dbReference type="NCBI Taxonomy" id="1142134"/>
    <lineage>
        <taxon>Bacteria</taxon>
        <taxon>Bacillati</taxon>
        <taxon>Actinomycetota</taxon>
        <taxon>Actinomycetes</taxon>
        <taxon>Pseudonocardiales</taxon>
        <taxon>Pseudonocardiaceae</taxon>
        <taxon>Allokutzneria</taxon>
    </lineage>
</organism>
<dbReference type="RefSeq" id="WP_344884619.1">
    <property type="nucleotide sequence ID" value="NZ_BAABAL010000024.1"/>
</dbReference>
<keyword evidence="3" id="KW-1185">Reference proteome</keyword>
<feature type="transmembrane region" description="Helical" evidence="1">
    <location>
        <begin position="409"/>
        <end position="428"/>
    </location>
</feature>
<proteinExistence type="predicted"/>
<reference evidence="3" key="1">
    <citation type="journal article" date="2019" name="Int. J. Syst. Evol. Microbiol.">
        <title>The Global Catalogue of Microorganisms (GCM) 10K type strain sequencing project: providing services to taxonomists for standard genome sequencing and annotation.</title>
        <authorList>
            <consortium name="The Broad Institute Genomics Platform"/>
            <consortium name="The Broad Institute Genome Sequencing Center for Infectious Disease"/>
            <person name="Wu L."/>
            <person name="Ma J."/>
        </authorList>
    </citation>
    <scope>NUCLEOTIDE SEQUENCE [LARGE SCALE GENOMIC DNA]</scope>
    <source>
        <strain evidence="3">JCM 17342</strain>
    </source>
</reference>
<evidence type="ECO:0000256" key="1">
    <source>
        <dbReference type="SAM" id="Phobius"/>
    </source>
</evidence>
<keyword evidence="1" id="KW-1133">Transmembrane helix</keyword>
<feature type="transmembrane region" description="Helical" evidence="1">
    <location>
        <begin position="440"/>
        <end position="461"/>
    </location>
</feature>
<evidence type="ECO:0000313" key="3">
    <source>
        <dbReference type="Proteomes" id="UP001501747"/>
    </source>
</evidence>
<keyword evidence="1" id="KW-0812">Transmembrane</keyword>
<feature type="transmembrane region" description="Helical" evidence="1">
    <location>
        <begin position="554"/>
        <end position="575"/>
    </location>
</feature>
<dbReference type="InterPro" id="IPR036890">
    <property type="entry name" value="HATPase_C_sf"/>
</dbReference>
<protein>
    <recommendedName>
        <fullName evidence="4">Signal transduction histidine kinase</fullName>
    </recommendedName>
</protein>
<evidence type="ECO:0008006" key="4">
    <source>
        <dbReference type="Google" id="ProtNLM"/>
    </source>
</evidence>
<feature type="transmembrane region" description="Helical" evidence="1">
    <location>
        <begin position="55"/>
        <end position="72"/>
    </location>
</feature>
<keyword evidence="1" id="KW-0472">Membrane</keyword>
<dbReference type="Gene3D" id="3.30.565.10">
    <property type="entry name" value="Histidine kinase-like ATPase, C-terminal domain"/>
    <property type="match status" value="1"/>
</dbReference>
<dbReference type="EMBL" id="BAABAL010000024">
    <property type="protein sequence ID" value="GAA4033774.1"/>
    <property type="molecule type" value="Genomic_DNA"/>
</dbReference>
<feature type="transmembrane region" description="Helical" evidence="1">
    <location>
        <begin position="155"/>
        <end position="172"/>
    </location>
</feature>
<name>A0ABP7U060_9PSEU</name>
<feature type="transmembrane region" description="Helical" evidence="1">
    <location>
        <begin position="468"/>
        <end position="488"/>
    </location>
</feature>
<gene>
    <name evidence="2" type="ORF">GCM10022247_68530</name>
</gene>